<dbReference type="Pfam" id="PF00545">
    <property type="entry name" value="Ribonuclease"/>
    <property type="match status" value="1"/>
</dbReference>
<protein>
    <submittedName>
        <fullName evidence="5">Ribonuclease domain-containing protein</fullName>
    </submittedName>
</protein>
<name>A0ABV8T9I6_9ACTN</name>
<dbReference type="SUPFAM" id="SSF53933">
    <property type="entry name" value="Microbial ribonucleases"/>
    <property type="match status" value="1"/>
</dbReference>
<dbReference type="InterPro" id="IPR016191">
    <property type="entry name" value="Ribonuclease/ribotoxin"/>
</dbReference>
<evidence type="ECO:0000256" key="3">
    <source>
        <dbReference type="SAM" id="MobiDB-lite"/>
    </source>
</evidence>
<proteinExistence type="predicted"/>
<dbReference type="Gene3D" id="3.10.450.30">
    <property type="entry name" value="Microbial ribonucleases"/>
    <property type="match status" value="1"/>
</dbReference>
<evidence type="ECO:0000256" key="1">
    <source>
        <dbReference type="ARBA" id="ARBA00022722"/>
    </source>
</evidence>
<sequence length="155" mass="16801">MLLRSVPRLFAGLLVCLSVLLSVLLAGCSTAQGPASPASSRSASSGHGNPSAGSGTATPSWARGMATVRVSRLPSEARQTLALIDKGGPFPYTQDGVVFGNRERRLPRHERGYYHEYTVKTPGARTRGARRLITGQHAELYYTDDHYDTFRAVLR</sequence>
<comment type="caution">
    <text evidence="5">The sequence shown here is derived from an EMBL/GenBank/DDBJ whole genome shotgun (WGS) entry which is preliminary data.</text>
</comment>
<feature type="signal peptide" evidence="4">
    <location>
        <begin position="1"/>
        <end position="31"/>
    </location>
</feature>
<organism evidence="5 6">
    <name type="scientific">Streptomyces andamanensis</name>
    <dbReference type="NCBI Taxonomy" id="1565035"/>
    <lineage>
        <taxon>Bacteria</taxon>
        <taxon>Bacillati</taxon>
        <taxon>Actinomycetota</taxon>
        <taxon>Actinomycetes</taxon>
        <taxon>Kitasatosporales</taxon>
        <taxon>Streptomycetaceae</taxon>
        <taxon>Streptomyces</taxon>
    </lineage>
</organism>
<feature type="region of interest" description="Disordered" evidence="3">
    <location>
        <begin position="34"/>
        <end position="60"/>
    </location>
</feature>
<gene>
    <name evidence="5" type="ORF">ACFPC0_05475</name>
</gene>
<feature type="chain" id="PRO_5047539404" evidence="4">
    <location>
        <begin position="32"/>
        <end position="155"/>
    </location>
</feature>
<evidence type="ECO:0000256" key="2">
    <source>
        <dbReference type="ARBA" id="ARBA00022801"/>
    </source>
</evidence>
<reference evidence="6" key="1">
    <citation type="journal article" date="2019" name="Int. J. Syst. Evol. Microbiol.">
        <title>The Global Catalogue of Microorganisms (GCM) 10K type strain sequencing project: providing services to taxonomists for standard genome sequencing and annotation.</title>
        <authorList>
            <consortium name="The Broad Institute Genomics Platform"/>
            <consortium name="The Broad Institute Genome Sequencing Center for Infectious Disease"/>
            <person name="Wu L."/>
            <person name="Ma J."/>
        </authorList>
    </citation>
    <scope>NUCLEOTIDE SEQUENCE [LARGE SCALE GENOMIC DNA]</scope>
    <source>
        <strain evidence="6">PCU 347</strain>
    </source>
</reference>
<evidence type="ECO:0000313" key="5">
    <source>
        <dbReference type="EMBL" id="MFC4327281.1"/>
    </source>
</evidence>
<keyword evidence="2" id="KW-0378">Hydrolase</keyword>
<evidence type="ECO:0000313" key="6">
    <source>
        <dbReference type="Proteomes" id="UP001595824"/>
    </source>
</evidence>
<dbReference type="Proteomes" id="UP001595824">
    <property type="component" value="Unassembled WGS sequence"/>
</dbReference>
<dbReference type="PROSITE" id="PS51257">
    <property type="entry name" value="PROKAR_LIPOPROTEIN"/>
    <property type="match status" value="1"/>
</dbReference>
<keyword evidence="6" id="KW-1185">Reference proteome</keyword>
<dbReference type="EMBL" id="JBHSDP010000007">
    <property type="protein sequence ID" value="MFC4327281.1"/>
    <property type="molecule type" value="Genomic_DNA"/>
</dbReference>
<accession>A0ABV8T9I6</accession>
<keyword evidence="1" id="KW-0540">Nuclease</keyword>
<dbReference type="RefSeq" id="WP_381737096.1">
    <property type="nucleotide sequence ID" value="NZ_JBHSDP010000007.1"/>
</dbReference>
<dbReference type="InterPro" id="IPR000026">
    <property type="entry name" value="N1-like"/>
</dbReference>
<evidence type="ECO:0000256" key="4">
    <source>
        <dbReference type="SAM" id="SignalP"/>
    </source>
</evidence>
<feature type="compositionally biased region" description="Low complexity" evidence="3">
    <location>
        <begin position="34"/>
        <end position="51"/>
    </location>
</feature>
<keyword evidence="4" id="KW-0732">Signal</keyword>